<dbReference type="RefSeq" id="WP_207616136.1">
    <property type="nucleotide sequence ID" value="NZ_JAFNLL010000021.1"/>
</dbReference>
<evidence type="ECO:0000313" key="6">
    <source>
        <dbReference type="EMBL" id="MBO1268337.1"/>
    </source>
</evidence>
<evidence type="ECO:0000313" key="7">
    <source>
        <dbReference type="Proteomes" id="UP000664164"/>
    </source>
</evidence>
<evidence type="ECO:0000256" key="5">
    <source>
        <dbReference type="SAM" id="Phobius"/>
    </source>
</evidence>
<organism evidence="6 7">
    <name type="scientific">Arthrobacter cavernae</name>
    <dbReference type="NCBI Taxonomy" id="2817681"/>
    <lineage>
        <taxon>Bacteria</taxon>
        <taxon>Bacillati</taxon>
        <taxon>Actinomycetota</taxon>
        <taxon>Actinomycetes</taxon>
        <taxon>Micrococcales</taxon>
        <taxon>Micrococcaceae</taxon>
        <taxon>Arthrobacter</taxon>
    </lineage>
</organism>
<keyword evidence="7" id="KW-1185">Reference proteome</keyword>
<comment type="subcellular location">
    <subcellularLocation>
        <location evidence="1">Membrane</location>
        <topology evidence="1">Multi-pass membrane protein</topology>
    </subcellularLocation>
</comment>
<accession>A0A939HCE7</accession>
<evidence type="ECO:0000256" key="4">
    <source>
        <dbReference type="ARBA" id="ARBA00023136"/>
    </source>
</evidence>
<sequence>MVLFLTILSGIAWTVVYIEAIRLGFRDRSYAIPVAALGLNIAWEFLYAAHGLATRIDVQVVINIAWALADVVIVYTFLRFGRAELPSFVTRPLFAGWAVLLFLTSFVVQWLFVVQFDWDNAARYAAFLQNLLMSGLFIAMFAVRRGLRGQSMLIAVAKWIGTLAPTISFGWYIHSPFILGIGLLCSIFDLAYIGLLWWARNSPRALAPAGNP</sequence>
<feature type="transmembrane region" description="Helical" evidence="5">
    <location>
        <begin position="179"/>
        <end position="199"/>
    </location>
</feature>
<dbReference type="InterPro" id="IPR039020">
    <property type="entry name" value="PaxB-like"/>
</dbReference>
<keyword evidence="3 5" id="KW-1133">Transmembrane helix</keyword>
<evidence type="ECO:0000256" key="2">
    <source>
        <dbReference type="ARBA" id="ARBA00022692"/>
    </source>
</evidence>
<name>A0A939HCE7_9MICC</name>
<feature type="transmembrane region" description="Helical" evidence="5">
    <location>
        <begin position="30"/>
        <end position="48"/>
    </location>
</feature>
<feature type="transmembrane region" description="Helical" evidence="5">
    <location>
        <begin position="93"/>
        <end position="112"/>
    </location>
</feature>
<dbReference type="Proteomes" id="UP000664164">
    <property type="component" value="Unassembled WGS sequence"/>
</dbReference>
<dbReference type="AlphaFoldDB" id="A0A939HCE7"/>
<dbReference type="GO" id="GO:0016020">
    <property type="term" value="C:membrane"/>
    <property type="evidence" value="ECO:0007669"/>
    <property type="project" value="UniProtKB-SubCell"/>
</dbReference>
<dbReference type="Pfam" id="PF25129">
    <property type="entry name" value="Pyr4-TMTC"/>
    <property type="match status" value="1"/>
</dbReference>
<keyword evidence="4 5" id="KW-0472">Membrane</keyword>
<evidence type="ECO:0000256" key="3">
    <source>
        <dbReference type="ARBA" id="ARBA00022989"/>
    </source>
</evidence>
<feature type="transmembrane region" description="Helical" evidence="5">
    <location>
        <begin position="6"/>
        <end position="23"/>
    </location>
</feature>
<gene>
    <name evidence="6" type="ORF">J1902_10175</name>
</gene>
<feature type="transmembrane region" description="Helical" evidence="5">
    <location>
        <begin position="60"/>
        <end position="81"/>
    </location>
</feature>
<comment type="caution">
    <text evidence="6">The sequence shown here is derived from an EMBL/GenBank/DDBJ whole genome shotgun (WGS) entry which is preliminary data.</text>
</comment>
<proteinExistence type="predicted"/>
<dbReference type="PANTHER" id="PTHR42038">
    <property type="match status" value="1"/>
</dbReference>
<protein>
    <submittedName>
        <fullName evidence="6">Uncharacterized protein</fullName>
    </submittedName>
</protein>
<feature type="transmembrane region" description="Helical" evidence="5">
    <location>
        <begin position="155"/>
        <end position="173"/>
    </location>
</feature>
<dbReference type="EMBL" id="JAFNLL010000021">
    <property type="protein sequence ID" value="MBO1268337.1"/>
    <property type="molecule type" value="Genomic_DNA"/>
</dbReference>
<evidence type="ECO:0000256" key="1">
    <source>
        <dbReference type="ARBA" id="ARBA00004141"/>
    </source>
</evidence>
<keyword evidence="2 5" id="KW-0812">Transmembrane</keyword>
<dbReference type="GO" id="GO:0016829">
    <property type="term" value="F:lyase activity"/>
    <property type="evidence" value="ECO:0007669"/>
    <property type="project" value="InterPro"/>
</dbReference>
<feature type="transmembrane region" description="Helical" evidence="5">
    <location>
        <begin position="124"/>
        <end position="143"/>
    </location>
</feature>
<reference evidence="6" key="1">
    <citation type="submission" date="2021-03" db="EMBL/GenBank/DDBJ databases">
        <title>A new species, PO-11, isolated from a karst cave deposit.</title>
        <authorList>
            <person name="Zhaoxiaoyong W."/>
        </authorList>
    </citation>
    <scope>NUCLEOTIDE SEQUENCE</scope>
    <source>
        <strain evidence="6">PO-11</strain>
    </source>
</reference>
<dbReference type="PANTHER" id="PTHR42038:SF2">
    <property type="entry name" value="TERPENE CYCLASE AUSL"/>
    <property type="match status" value="1"/>
</dbReference>